<dbReference type="PANTHER" id="PTHR41247:SF1">
    <property type="entry name" value="HTH-TYPE TRANSCRIPTIONAL REPRESSOR YCNK"/>
    <property type="match status" value="1"/>
</dbReference>
<sequence>MLPMERRNRIIELIRSEKNMRISELSDKLGVSEMTVHRDIKPLIEEGLVTKTFGGISLTREQAEPGINQQDCVYCHRTVNQRTAYRLILQSHRIETACCAHCGLLRHRQLGKEVLQALCSDFLLQTTISAATAWFVMDTSLNMGCCQPQVLAFEHKTNAEKFAQGFGGKIYSFTEAMEAIFQRMNGDQHGCCTMEQ</sequence>
<dbReference type="PANTHER" id="PTHR41247">
    <property type="entry name" value="HTH-TYPE TRANSCRIPTIONAL REPRESSOR YCNK"/>
    <property type="match status" value="1"/>
</dbReference>
<feature type="domain" description="HTH deoR-type" evidence="4">
    <location>
        <begin position="3"/>
        <end position="58"/>
    </location>
</feature>
<dbReference type="Pfam" id="PF08220">
    <property type="entry name" value="HTH_DeoR"/>
    <property type="match status" value="1"/>
</dbReference>
<keyword evidence="3" id="KW-0804">Transcription</keyword>
<dbReference type="Gene3D" id="1.10.10.10">
    <property type="entry name" value="Winged helix-like DNA-binding domain superfamily/Winged helix DNA-binding domain"/>
    <property type="match status" value="1"/>
</dbReference>
<evidence type="ECO:0000256" key="1">
    <source>
        <dbReference type="ARBA" id="ARBA00023015"/>
    </source>
</evidence>
<dbReference type="SMART" id="SM00420">
    <property type="entry name" value="HTH_DEOR"/>
    <property type="match status" value="1"/>
</dbReference>
<dbReference type="InterPro" id="IPR036388">
    <property type="entry name" value="WH-like_DNA-bd_sf"/>
</dbReference>
<dbReference type="SUPFAM" id="SSF46785">
    <property type="entry name" value="Winged helix' DNA-binding domain"/>
    <property type="match status" value="1"/>
</dbReference>
<evidence type="ECO:0000256" key="2">
    <source>
        <dbReference type="ARBA" id="ARBA00023125"/>
    </source>
</evidence>
<dbReference type="InterPro" id="IPR008719">
    <property type="entry name" value="N2O_reductase_NosL"/>
</dbReference>
<gene>
    <name evidence="5" type="ORF">VF724_13110</name>
</gene>
<dbReference type="InterPro" id="IPR018356">
    <property type="entry name" value="Tscrpt_reg_HTH_DeoR_CS"/>
</dbReference>
<evidence type="ECO:0000313" key="5">
    <source>
        <dbReference type="EMBL" id="MEB3102603.1"/>
    </source>
</evidence>
<dbReference type="Gene3D" id="3.30.70.2050">
    <property type="match status" value="1"/>
</dbReference>
<protein>
    <submittedName>
        <fullName evidence="5">DeoR family transcriptional regulator</fullName>
    </submittedName>
</protein>
<name>A0ABU5ZK83_9BACL</name>
<dbReference type="RefSeq" id="WP_371754725.1">
    <property type="nucleotide sequence ID" value="NZ_JAYJLD010000019.1"/>
</dbReference>
<dbReference type="SUPFAM" id="SSF160387">
    <property type="entry name" value="NosL/MerB-like"/>
    <property type="match status" value="1"/>
</dbReference>
<evidence type="ECO:0000313" key="6">
    <source>
        <dbReference type="Proteomes" id="UP001310386"/>
    </source>
</evidence>
<dbReference type="Proteomes" id="UP001310386">
    <property type="component" value="Unassembled WGS sequence"/>
</dbReference>
<dbReference type="Pfam" id="PF05573">
    <property type="entry name" value="NosL"/>
    <property type="match status" value="1"/>
</dbReference>
<evidence type="ECO:0000256" key="3">
    <source>
        <dbReference type="ARBA" id="ARBA00023163"/>
    </source>
</evidence>
<accession>A0ABU5ZK83</accession>
<keyword evidence="6" id="KW-1185">Reference proteome</keyword>
<dbReference type="InterPro" id="IPR036390">
    <property type="entry name" value="WH_DNA-bd_sf"/>
</dbReference>
<reference evidence="5" key="1">
    <citation type="submission" date="2023-12" db="EMBL/GenBank/DDBJ databases">
        <title>Fervidustalea candida gen. nov., sp. nov., a novel member of the family Paenibacillaceae isolated from a geothermal area.</title>
        <authorList>
            <person name="Li W.-J."/>
            <person name="Jiao J.-Y."/>
            <person name="Chen Y."/>
        </authorList>
    </citation>
    <scope>NUCLEOTIDE SEQUENCE</scope>
    <source>
        <strain evidence="5">SYSU GA230002</strain>
    </source>
</reference>
<keyword evidence="1" id="KW-0805">Transcription regulation</keyword>
<dbReference type="PROSITE" id="PS00894">
    <property type="entry name" value="HTH_DEOR_1"/>
    <property type="match status" value="1"/>
</dbReference>
<proteinExistence type="predicted"/>
<dbReference type="InterPro" id="IPR001034">
    <property type="entry name" value="DeoR_HTH"/>
</dbReference>
<dbReference type="EMBL" id="JAYJLD010000019">
    <property type="protein sequence ID" value="MEB3102603.1"/>
    <property type="molecule type" value="Genomic_DNA"/>
</dbReference>
<dbReference type="PROSITE" id="PS51000">
    <property type="entry name" value="HTH_DEOR_2"/>
    <property type="match status" value="1"/>
</dbReference>
<evidence type="ECO:0000259" key="4">
    <source>
        <dbReference type="PROSITE" id="PS51000"/>
    </source>
</evidence>
<dbReference type="InterPro" id="IPR011991">
    <property type="entry name" value="ArsR-like_HTH"/>
</dbReference>
<organism evidence="5 6">
    <name type="scientific">Ferviditalea candida</name>
    <dbReference type="NCBI Taxonomy" id="3108399"/>
    <lineage>
        <taxon>Bacteria</taxon>
        <taxon>Bacillati</taxon>
        <taxon>Bacillota</taxon>
        <taxon>Bacilli</taxon>
        <taxon>Bacillales</taxon>
        <taxon>Paenibacillaceae</taxon>
        <taxon>Ferviditalea</taxon>
    </lineage>
</organism>
<comment type="caution">
    <text evidence="5">The sequence shown here is derived from an EMBL/GenBank/DDBJ whole genome shotgun (WGS) entry which is preliminary data.</text>
</comment>
<keyword evidence="2" id="KW-0238">DNA-binding</keyword>
<dbReference type="PRINTS" id="PR00037">
    <property type="entry name" value="HTHLACR"/>
</dbReference>
<dbReference type="CDD" id="cd00090">
    <property type="entry name" value="HTH_ARSR"/>
    <property type="match status" value="1"/>
</dbReference>